<sequence>MQTTHSYTRCPVYLHPAAASNRESIATIQRQTGLLLIVQPKSSTAKAAPAPAVDDFGPWGGDAA</sequence>
<dbReference type="AlphaFoldDB" id="A0A0P9PQ05"/>
<name>A0A0P9PQ05_PSEA0</name>
<gene>
    <name evidence="2" type="ORF">ALO70_04600</name>
    <name evidence="3" type="ORF">ALQ39_03459</name>
</gene>
<evidence type="ECO:0000313" key="2">
    <source>
        <dbReference type="EMBL" id="KPX19659.1"/>
    </source>
</evidence>
<reference evidence="2 4" key="1">
    <citation type="submission" date="2015-09" db="EMBL/GenBank/DDBJ databases">
        <title>Genome announcement of multiple Pseudomonas syringae strains.</title>
        <authorList>
            <person name="Thakur S."/>
            <person name="Wang P.W."/>
            <person name="Gong Y."/>
            <person name="Weir B.S."/>
            <person name="Guttman D.S."/>
        </authorList>
    </citation>
    <scope>NUCLEOTIDE SEQUENCE [LARGE SCALE GENOMIC DNA]</scope>
    <source>
        <strain evidence="2 4">ICMP4455</strain>
    </source>
</reference>
<dbReference type="EMBL" id="RBPV01000057">
    <property type="protein sequence ID" value="RMO65157.1"/>
    <property type="molecule type" value="Genomic_DNA"/>
</dbReference>
<feature type="compositionally biased region" description="Low complexity" evidence="1">
    <location>
        <begin position="43"/>
        <end position="52"/>
    </location>
</feature>
<reference evidence="3 5" key="2">
    <citation type="submission" date="2018-08" db="EMBL/GenBank/DDBJ databases">
        <title>Recombination of ecologically and evolutionarily significant loci maintains genetic cohesion in the Pseudomonas syringae species complex.</title>
        <authorList>
            <person name="Dillon M."/>
            <person name="Thakur S."/>
            <person name="Almeida R.N.D."/>
            <person name="Weir B.S."/>
            <person name="Guttman D.S."/>
        </authorList>
    </citation>
    <scope>NUCLEOTIDE SEQUENCE [LARGE SCALE GENOMIC DNA]</scope>
    <source>
        <strain evidence="3 5">ICMP 4316</strain>
    </source>
</reference>
<evidence type="ECO:0000313" key="3">
    <source>
        <dbReference type="EMBL" id="RMO65157.1"/>
    </source>
</evidence>
<dbReference type="EMBL" id="LJQI01000433">
    <property type="protein sequence ID" value="KPX19659.1"/>
    <property type="molecule type" value="Genomic_DNA"/>
</dbReference>
<evidence type="ECO:0000313" key="4">
    <source>
        <dbReference type="Proteomes" id="UP000050490"/>
    </source>
</evidence>
<dbReference type="PATRIC" id="fig|129137.4.peg.6641"/>
<dbReference type="Proteomes" id="UP000275613">
    <property type="component" value="Unassembled WGS sequence"/>
</dbReference>
<organism evidence="2 4">
    <name type="scientific">Pseudomonas amygdali pv. eriobotryae</name>
    <dbReference type="NCBI Taxonomy" id="129137"/>
    <lineage>
        <taxon>Bacteria</taxon>
        <taxon>Pseudomonadati</taxon>
        <taxon>Pseudomonadota</taxon>
        <taxon>Gammaproteobacteria</taxon>
        <taxon>Pseudomonadales</taxon>
        <taxon>Pseudomonadaceae</taxon>
        <taxon>Pseudomonas</taxon>
        <taxon>Pseudomonas amygdali</taxon>
    </lineage>
</organism>
<dbReference type="Proteomes" id="UP000050490">
    <property type="component" value="Unassembled WGS sequence"/>
</dbReference>
<dbReference type="RefSeq" id="WP_057422739.1">
    <property type="nucleotide sequence ID" value="NZ_BMZY01000001.1"/>
</dbReference>
<comment type="caution">
    <text evidence="2">The sequence shown here is derived from an EMBL/GenBank/DDBJ whole genome shotgun (WGS) entry which is preliminary data.</text>
</comment>
<feature type="region of interest" description="Disordered" evidence="1">
    <location>
        <begin position="43"/>
        <end position="64"/>
    </location>
</feature>
<protein>
    <submittedName>
        <fullName evidence="2">Uncharacterized protein</fullName>
    </submittedName>
</protein>
<evidence type="ECO:0000256" key="1">
    <source>
        <dbReference type="SAM" id="MobiDB-lite"/>
    </source>
</evidence>
<proteinExistence type="predicted"/>
<accession>A0A0P9PQ05</accession>
<evidence type="ECO:0000313" key="5">
    <source>
        <dbReference type="Proteomes" id="UP000275613"/>
    </source>
</evidence>